<dbReference type="EMBL" id="LCAW01000007">
    <property type="protein sequence ID" value="KKR99329.1"/>
    <property type="molecule type" value="Genomic_DNA"/>
</dbReference>
<evidence type="ECO:0000256" key="1">
    <source>
        <dbReference type="ARBA" id="ARBA00022490"/>
    </source>
</evidence>
<gene>
    <name evidence="5" type="ORF">UU50_C0007G0017</name>
</gene>
<dbReference type="InterPro" id="IPR005234">
    <property type="entry name" value="ScpB_csome_segregation"/>
</dbReference>
<dbReference type="PIRSF" id="PIRSF019345">
    <property type="entry name" value="ScpB"/>
    <property type="match status" value="1"/>
</dbReference>
<keyword evidence="1" id="KW-0963">Cytoplasm</keyword>
<dbReference type="Proteomes" id="UP000033930">
    <property type="component" value="Unassembled WGS sequence"/>
</dbReference>
<keyword evidence="3" id="KW-0159">Chromosome partition</keyword>
<sequence>MQQLKSKIQALLFLSTKPITFTRLAKLLKVKSTELDQALKEMAVGMNVASQGIHLIISQDAVTLATNPTLAQELTDLTKDDLESDLTRPQLETLTIVAYRAPITKAEIEQIRGVNCSIILRNLLMRGLIEEADDAHKLTSVYTLSSKMLRHLGIHSIEELPDFAELHQNAKIDRLLESLIIEPEEYAS</sequence>
<dbReference type="PATRIC" id="fig|1618983.3.peg.362"/>
<keyword evidence="2" id="KW-0132">Cell division</keyword>
<reference evidence="5 6" key="1">
    <citation type="journal article" date="2015" name="Nature">
        <title>rRNA introns, odd ribosomes, and small enigmatic genomes across a large radiation of phyla.</title>
        <authorList>
            <person name="Brown C.T."/>
            <person name="Hug L.A."/>
            <person name="Thomas B.C."/>
            <person name="Sharon I."/>
            <person name="Castelle C.J."/>
            <person name="Singh A."/>
            <person name="Wilkins M.J."/>
            <person name="Williams K.H."/>
            <person name="Banfield J.F."/>
        </authorList>
    </citation>
    <scope>NUCLEOTIDE SEQUENCE [LARGE SCALE GENOMIC DNA]</scope>
</reference>
<dbReference type="PANTHER" id="PTHR34298:SF2">
    <property type="entry name" value="SEGREGATION AND CONDENSATION PROTEIN B"/>
    <property type="match status" value="1"/>
</dbReference>
<dbReference type="PANTHER" id="PTHR34298">
    <property type="entry name" value="SEGREGATION AND CONDENSATION PROTEIN B"/>
    <property type="match status" value="1"/>
</dbReference>
<dbReference type="NCBIfam" id="TIGR00281">
    <property type="entry name" value="SMC-Scp complex subunit ScpB"/>
    <property type="match status" value="1"/>
</dbReference>
<organism evidence="5 6">
    <name type="scientific">Candidatus Uhrbacteria bacterium GW2011_GWC1_41_20</name>
    <dbReference type="NCBI Taxonomy" id="1618983"/>
    <lineage>
        <taxon>Bacteria</taxon>
        <taxon>Candidatus Uhriibacteriota</taxon>
    </lineage>
</organism>
<accession>A0A0G0VEM9</accession>
<dbReference type="Gene3D" id="1.10.10.10">
    <property type="entry name" value="Winged helix-like DNA-binding domain superfamily/Winged helix DNA-binding domain"/>
    <property type="match status" value="2"/>
</dbReference>
<protein>
    <submittedName>
        <fullName evidence="5">Segregation and condensation protein B</fullName>
    </submittedName>
</protein>
<dbReference type="InterPro" id="IPR036390">
    <property type="entry name" value="WH_DNA-bd_sf"/>
</dbReference>
<evidence type="ECO:0000256" key="4">
    <source>
        <dbReference type="ARBA" id="ARBA00023306"/>
    </source>
</evidence>
<comment type="caution">
    <text evidence="5">The sequence shown here is derived from an EMBL/GenBank/DDBJ whole genome shotgun (WGS) entry which is preliminary data.</text>
</comment>
<dbReference type="AlphaFoldDB" id="A0A0G0VEM9"/>
<evidence type="ECO:0000313" key="5">
    <source>
        <dbReference type="EMBL" id="KKR99329.1"/>
    </source>
</evidence>
<dbReference type="Pfam" id="PF04079">
    <property type="entry name" value="SMC_ScpB"/>
    <property type="match status" value="1"/>
</dbReference>
<dbReference type="GO" id="GO:0051301">
    <property type="term" value="P:cell division"/>
    <property type="evidence" value="ECO:0007669"/>
    <property type="project" value="UniProtKB-KW"/>
</dbReference>
<evidence type="ECO:0000313" key="6">
    <source>
        <dbReference type="Proteomes" id="UP000033930"/>
    </source>
</evidence>
<dbReference type="InterPro" id="IPR036388">
    <property type="entry name" value="WH-like_DNA-bd_sf"/>
</dbReference>
<evidence type="ECO:0000256" key="2">
    <source>
        <dbReference type="ARBA" id="ARBA00022618"/>
    </source>
</evidence>
<dbReference type="SUPFAM" id="SSF46785">
    <property type="entry name" value="Winged helix' DNA-binding domain"/>
    <property type="match status" value="2"/>
</dbReference>
<proteinExistence type="predicted"/>
<name>A0A0G0VEM9_9BACT</name>
<dbReference type="GO" id="GO:0051304">
    <property type="term" value="P:chromosome separation"/>
    <property type="evidence" value="ECO:0007669"/>
    <property type="project" value="InterPro"/>
</dbReference>
<evidence type="ECO:0000256" key="3">
    <source>
        <dbReference type="ARBA" id="ARBA00022829"/>
    </source>
</evidence>
<keyword evidence="4" id="KW-0131">Cell cycle</keyword>